<dbReference type="PROSITE" id="PS50113">
    <property type="entry name" value="PAC"/>
    <property type="match status" value="1"/>
</dbReference>
<comment type="caution">
    <text evidence="6">The sequence shown here is derived from an EMBL/GenBank/DDBJ whole genome shotgun (WGS) entry which is preliminary data.</text>
</comment>
<dbReference type="InterPro" id="IPR000700">
    <property type="entry name" value="PAS-assoc_C"/>
</dbReference>
<dbReference type="SMART" id="SM00091">
    <property type="entry name" value="PAS"/>
    <property type="match status" value="2"/>
</dbReference>
<dbReference type="SUPFAM" id="SSF55785">
    <property type="entry name" value="PYP-like sensor domain (PAS domain)"/>
    <property type="match status" value="2"/>
</dbReference>
<dbReference type="GO" id="GO:0003824">
    <property type="term" value="F:catalytic activity"/>
    <property type="evidence" value="ECO:0007669"/>
    <property type="project" value="UniProtKB-ARBA"/>
</dbReference>
<dbReference type="NCBIfam" id="TIGR00254">
    <property type="entry name" value="GGDEF"/>
    <property type="match status" value="1"/>
</dbReference>
<dbReference type="CDD" id="cd01949">
    <property type="entry name" value="GGDEF"/>
    <property type="match status" value="1"/>
</dbReference>
<dbReference type="Gene3D" id="3.30.450.20">
    <property type="entry name" value="PAS domain"/>
    <property type="match status" value="2"/>
</dbReference>
<dbReference type="EMBL" id="JACHHU010000003">
    <property type="protein sequence ID" value="MBB6542201.1"/>
    <property type="molecule type" value="Genomic_DNA"/>
</dbReference>
<reference evidence="6 7" key="1">
    <citation type="submission" date="2020-08" db="EMBL/GenBank/DDBJ databases">
        <title>Genomic Encyclopedia of Type Strains, Phase IV (KMG-IV): sequencing the most valuable type-strain genomes for metagenomic binning, comparative biology and taxonomic classification.</title>
        <authorList>
            <person name="Goeker M."/>
        </authorList>
    </citation>
    <scope>NUCLEOTIDE SEQUENCE [LARGE SCALE GENOMIC DNA]</scope>
    <source>
        <strain evidence="6 7">DSM 26287</strain>
    </source>
</reference>
<protein>
    <submittedName>
        <fullName evidence="6">Diguanylate cyclase (GGDEF)-like protein/PAS domain S-box-containing protein</fullName>
    </submittedName>
</protein>
<evidence type="ECO:0000259" key="5">
    <source>
        <dbReference type="PROSITE" id="PS50887"/>
    </source>
</evidence>
<dbReference type="CDD" id="cd00130">
    <property type="entry name" value="PAS"/>
    <property type="match status" value="1"/>
</dbReference>
<dbReference type="InterPro" id="IPR029787">
    <property type="entry name" value="Nucleotide_cyclase"/>
</dbReference>
<dbReference type="PANTHER" id="PTHR46663:SF3">
    <property type="entry name" value="SLL0267 PROTEIN"/>
    <property type="match status" value="1"/>
</dbReference>
<sequence length="462" mass="52991">MNEIDGLNFKKLLEQAHIGIVIHRWDTSIVYANPAALNLLQLSYEEILEKRSTDSSWCFIDETGQKLLVEDYPVNKVKKSKERLSNEILGVINRFQDEVSWFLVNAYYEGEPSETNSFIVITFNDISDSKKLFSFEDIVESAQDIVIVTEAESIEAPLGPKIIYVNRAFENLTGYKKEDVIGETPRILQGTLTDKDSTLRIRTALDNNQAINETLLNYDICGRPYWIEMNIIPLKNKYGKVTHFAAIERDISERKFHLEQLEKRNKDLRELKRDLVKIVEDRTHELQKAKAKLEKLAYIDPLTNVPNRRYFTNQIDTLIKSCNRRGLMLAFGIFDIDNFKKINDTYGHSLGDSVLIALGDYLNSFFRADDIFSRYGGEEFAFAIVVEQPIDLENLTQRLIRGVQSLLIKADTVNFSITVSLGCKLCDTSQQVNFEKEMKHADKALYQAKASGKNKAIIVYPN</sequence>
<feature type="coiled-coil region" evidence="2">
    <location>
        <begin position="254"/>
        <end position="296"/>
    </location>
</feature>
<dbReference type="FunFam" id="3.30.70.270:FF:000001">
    <property type="entry name" value="Diguanylate cyclase domain protein"/>
    <property type="match status" value="1"/>
</dbReference>
<proteinExistence type="predicted"/>
<dbReference type="InterPro" id="IPR052163">
    <property type="entry name" value="DGC-Regulatory_Protein"/>
</dbReference>
<evidence type="ECO:0000259" key="3">
    <source>
        <dbReference type="PROSITE" id="PS50112"/>
    </source>
</evidence>
<dbReference type="SUPFAM" id="SSF55073">
    <property type="entry name" value="Nucleotide cyclase"/>
    <property type="match status" value="1"/>
</dbReference>
<evidence type="ECO:0000313" key="7">
    <source>
        <dbReference type="Proteomes" id="UP000537141"/>
    </source>
</evidence>
<dbReference type="InterPro" id="IPR000160">
    <property type="entry name" value="GGDEF_dom"/>
</dbReference>
<dbReference type="InterPro" id="IPR043128">
    <property type="entry name" value="Rev_trsase/Diguanyl_cyclase"/>
</dbReference>
<evidence type="ECO:0000313" key="6">
    <source>
        <dbReference type="EMBL" id="MBB6542201.1"/>
    </source>
</evidence>
<dbReference type="InterPro" id="IPR000014">
    <property type="entry name" value="PAS"/>
</dbReference>
<feature type="domain" description="GGDEF" evidence="5">
    <location>
        <begin position="327"/>
        <end position="461"/>
    </location>
</feature>
<dbReference type="Gene3D" id="3.30.70.270">
    <property type="match status" value="1"/>
</dbReference>
<dbReference type="Pfam" id="PF00990">
    <property type="entry name" value="GGDEF"/>
    <property type="match status" value="1"/>
</dbReference>
<organism evidence="6 7">
    <name type="scientific">Thalassotalea piscium</name>
    <dbReference type="NCBI Taxonomy" id="1230533"/>
    <lineage>
        <taxon>Bacteria</taxon>
        <taxon>Pseudomonadati</taxon>
        <taxon>Pseudomonadota</taxon>
        <taxon>Gammaproteobacteria</taxon>
        <taxon>Alteromonadales</taxon>
        <taxon>Colwelliaceae</taxon>
        <taxon>Thalassotalea</taxon>
    </lineage>
</organism>
<dbReference type="PANTHER" id="PTHR46663">
    <property type="entry name" value="DIGUANYLATE CYCLASE DGCT-RELATED"/>
    <property type="match status" value="1"/>
</dbReference>
<accession>A0A7X0NEY0</accession>
<dbReference type="NCBIfam" id="TIGR00229">
    <property type="entry name" value="sensory_box"/>
    <property type="match status" value="1"/>
</dbReference>
<dbReference type="RefSeq" id="WP_184422568.1">
    <property type="nucleotide sequence ID" value="NZ_AP027362.1"/>
</dbReference>
<keyword evidence="2" id="KW-0175">Coiled coil</keyword>
<dbReference type="Proteomes" id="UP000537141">
    <property type="component" value="Unassembled WGS sequence"/>
</dbReference>
<evidence type="ECO:0000256" key="2">
    <source>
        <dbReference type="SAM" id="Coils"/>
    </source>
</evidence>
<evidence type="ECO:0000259" key="4">
    <source>
        <dbReference type="PROSITE" id="PS50113"/>
    </source>
</evidence>
<gene>
    <name evidence="6" type="ORF">HNQ55_000679</name>
</gene>
<name>A0A7X0NEY0_9GAMM</name>
<dbReference type="PROSITE" id="PS50887">
    <property type="entry name" value="GGDEF"/>
    <property type="match status" value="1"/>
</dbReference>
<dbReference type="SMART" id="SM00267">
    <property type="entry name" value="GGDEF"/>
    <property type="match status" value="1"/>
</dbReference>
<comment type="cofactor">
    <cofactor evidence="1">
        <name>Mg(2+)</name>
        <dbReference type="ChEBI" id="CHEBI:18420"/>
    </cofactor>
</comment>
<dbReference type="Pfam" id="PF13426">
    <property type="entry name" value="PAS_9"/>
    <property type="match status" value="1"/>
</dbReference>
<dbReference type="PROSITE" id="PS50112">
    <property type="entry name" value="PAS"/>
    <property type="match status" value="1"/>
</dbReference>
<dbReference type="Pfam" id="PF13188">
    <property type="entry name" value="PAS_8"/>
    <property type="match status" value="1"/>
</dbReference>
<evidence type="ECO:0000256" key="1">
    <source>
        <dbReference type="ARBA" id="ARBA00001946"/>
    </source>
</evidence>
<dbReference type="AlphaFoldDB" id="A0A7X0NEY0"/>
<feature type="domain" description="PAC" evidence="4">
    <location>
        <begin position="209"/>
        <end position="263"/>
    </location>
</feature>
<feature type="domain" description="PAS" evidence="3">
    <location>
        <begin position="131"/>
        <end position="184"/>
    </location>
</feature>
<keyword evidence="7" id="KW-1185">Reference proteome</keyword>
<dbReference type="InterPro" id="IPR035965">
    <property type="entry name" value="PAS-like_dom_sf"/>
</dbReference>